<feature type="compositionally biased region" description="Basic and acidic residues" evidence="1">
    <location>
        <begin position="119"/>
        <end position="136"/>
    </location>
</feature>
<evidence type="ECO:0000313" key="2">
    <source>
        <dbReference type="EMBL" id="MBK1790255.1"/>
    </source>
</evidence>
<evidence type="ECO:0000313" key="3">
    <source>
        <dbReference type="Proteomes" id="UP000624703"/>
    </source>
</evidence>
<dbReference type="AlphaFoldDB" id="A0A8J7SJN4"/>
<protein>
    <submittedName>
        <fullName evidence="2">Uncharacterized protein</fullName>
    </submittedName>
</protein>
<dbReference type="Proteomes" id="UP000624703">
    <property type="component" value="Unassembled WGS sequence"/>
</dbReference>
<reference evidence="2" key="1">
    <citation type="submission" date="2021-01" db="EMBL/GenBank/DDBJ databases">
        <title>Modified the classification status of verrucomicrobia.</title>
        <authorList>
            <person name="Feng X."/>
        </authorList>
    </citation>
    <scope>NUCLEOTIDE SEQUENCE</scope>
    <source>
        <strain evidence="2">_KCTC 22039</strain>
    </source>
</reference>
<dbReference type="EMBL" id="JAENIM010000021">
    <property type="protein sequence ID" value="MBK1790255.1"/>
    <property type="molecule type" value="Genomic_DNA"/>
</dbReference>
<feature type="region of interest" description="Disordered" evidence="1">
    <location>
        <begin position="100"/>
        <end position="136"/>
    </location>
</feature>
<keyword evidence="3" id="KW-1185">Reference proteome</keyword>
<evidence type="ECO:0000256" key="1">
    <source>
        <dbReference type="SAM" id="MobiDB-lite"/>
    </source>
</evidence>
<proteinExistence type="predicted"/>
<comment type="caution">
    <text evidence="2">The sequence shown here is derived from an EMBL/GenBank/DDBJ whole genome shotgun (WGS) entry which is preliminary data.</text>
</comment>
<name>A0A8J7SJN4_9BACT</name>
<sequence length="136" mass="14621">MRAGRLSATTAYFIVERGKLTRLTPPDAWQNVLGRFKTTKAGPNGGISPVAWTDKNHLKVAVIGSAETTSGRIPFHYHAIFRFEGGDGVVPWIRLEGAVPAKDNSEQDGAEQPAPAPESKSEGGKKPKPESKGRSQ</sequence>
<dbReference type="RefSeq" id="WP_200310292.1">
    <property type="nucleotide sequence ID" value="NZ_JAENIM010000021.1"/>
</dbReference>
<gene>
    <name evidence="2" type="ORF">JIN82_03685</name>
</gene>
<organism evidence="2 3">
    <name type="scientific">Persicirhabdus sediminis</name>
    <dbReference type="NCBI Taxonomy" id="454144"/>
    <lineage>
        <taxon>Bacteria</taxon>
        <taxon>Pseudomonadati</taxon>
        <taxon>Verrucomicrobiota</taxon>
        <taxon>Verrucomicrobiia</taxon>
        <taxon>Verrucomicrobiales</taxon>
        <taxon>Verrucomicrobiaceae</taxon>
        <taxon>Persicirhabdus</taxon>
    </lineage>
</organism>
<accession>A0A8J7SJN4</accession>